<dbReference type="GO" id="GO:0046872">
    <property type="term" value="F:metal ion binding"/>
    <property type="evidence" value="ECO:0007669"/>
    <property type="project" value="UniProtKB-UniRule"/>
</dbReference>
<comment type="cofactor">
    <cofactor evidence="6">
        <name>Co(2+)</name>
        <dbReference type="ChEBI" id="CHEBI:48828"/>
    </cofactor>
    <cofactor evidence="6">
        <name>Zn(2+)</name>
        <dbReference type="ChEBI" id="CHEBI:29105"/>
    </cofactor>
    <cofactor evidence="6">
        <name>Mn(2+)</name>
        <dbReference type="ChEBI" id="CHEBI:29035"/>
    </cofactor>
    <cofactor evidence="6">
        <name>Fe(2+)</name>
        <dbReference type="ChEBI" id="CHEBI:29033"/>
    </cofactor>
    <text evidence="6">Binds 2 divalent metal cations per subunit. Has a high-affinity and a low affinity metal-binding site. The true nature of the physiological cofactor is under debate. The enzyme is active with cobalt, zinc, manganese or divalent iron ions. Most likely, methionine aminopeptidases function as mononuclear Fe(2+)-metalloproteases under physiological conditions, and the catalytically relevant metal-binding site has been assigned to the histidine-containing high-affinity site.</text>
</comment>
<reference evidence="9 10" key="1">
    <citation type="journal article" date="2010" name="Stand. Genomic Sci.">
        <title>Complete genome sequence of Spirochaeta smaragdinae type strain (SEBR 4228).</title>
        <authorList>
            <person name="Mavromatis K."/>
            <person name="Yasawong M."/>
            <person name="Chertkov O."/>
            <person name="Lapidus A."/>
            <person name="Lucas S."/>
            <person name="Nolan M."/>
            <person name="Del Rio T.G."/>
            <person name="Tice H."/>
            <person name="Cheng J.F."/>
            <person name="Pitluck S."/>
            <person name="Liolios K."/>
            <person name="Ivanova N."/>
            <person name="Tapia R."/>
            <person name="Han C."/>
            <person name="Bruce D."/>
            <person name="Goodwin L."/>
            <person name="Pati A."/>
            <person name="Chen A."/>
            <person name="Palaniappan K."/>
            <person name="Land M."/>
            <person name="Hauser L."/>
            <person name="Chang Y.J."/>
            <person name="Jeffries C.D."/>
            <person name="Detter J.C."/>
            <person name="Rohde M."/>
            <person name="Brambilla E."/>
            <person name="Spring S."/>
            <person name="Goker M."/>
            <person name="Sikorski J."/>
            <person name="Woyke T."/>
            <person name="Bristow J."/>
            <person name="Eisen J.A."/>
            <person name="Markowitz V."/>
            <person name="Hugenholtz P."/>
            <person name="Klenk H.P."/>
            <person name="Kyrpides N.C."/>
        </authorList>
    </citation>
    <scope>NUCLEOTIDE SEQUENCE [LARGE SCALE GENOMIC DNA]</scope>
    <source>
        <strain evidence="10">DSM 11293 / JCM 15392 / SEBR 4228</strain>
    </source>
</reference>
<comment type="function">
    <text evidence="1 6">Removes the N-terminal methionine from nascent proteins. The N-terminal methionine is often cleaved when the second residue in the primary sequence is small and uncharged (Met-Ala-, Cys, Gly, Pro, Ser, Thr, or Val). Requires deformylation of the N(alpha)-formylated initiator methionine before it can be hydrolyzed.</text>
</comment>
<dbReference type="PRINTS" id="PR00599">
    <property type="entry name" value="MAPEPTIDASE"/>
</dbReference>
<dbReference type="NCBIfam" id="TIGR00500">
    <property type="entry name" value="met_pdase_I"/>
    <property type="match status" value="1"/>
</dbReference>
<keyword evidence="5 6" id="KW-0378">Hydrolase</keyword>
<protein>
    <recommendedName>
        <fullName evidence="6 7">Methionine aminopeptidase</fullName>
        <shortName evidence="6">MAP</shortName>
        <shortName evidence="6">MetAP</shortName>
        <ecNumber evidence="6 7">3.4.11.18</ecNumber>
    </recommendedName>
    <alternativeName>
        <fullName evidence="6">Peptidase M</fullName>
    </alternativeName>
</protein>
<feature type="binding site" evidence="6">
    <location>
        <position position="78"/>
    </location>
    <ligand>
        <name>substrate</name>
    </ligand>
</feature>
<comment type="subunit">
    <text evidence="6">Monomer.</text>
</comment>
<name>E1R1D1_SEDSS</name>
<keyword evidence="2 6" id="KW-0031">Aminopeptidase</keyword>
<evidence type="ECO:0000256" key="1">
    <source>
        <dbReference type="ARBA" id="ARBA00002521"/>
    </source>
</evidence>
<feature type="binding site" evidence="6">
    <location>
        <position position="176"/>
    </location>
    <ligand>
        <name>substrate</name>
    </ligand>
</feature>
<evidence type="ECO:0000256" key="5">
    <source>
        <dbReference type="ARBA" id="ARBA00022801"/>
    </source>
</evidence>
<feature type="binding site" evidence="6">
    <location>
        <position position="233"/>
    </location>
    <ligand>
        <name>a divalent metal cation</name>
        <dbReference type="ChEBI" id="CHEBI:60240"/>
        <label>2</label>
        <note>catalytic</note>
    </ligand>
</feature>
<feature type="domain" description="Peptidase M24" evidence="8">
    <location>
        <begin position="14"/>
        <end position="240"/>
    </location>
</feature>
<feature type="binding site" evidence="6">
    <location>
        <position position="169"/>
    </location>
    <ligand>
        <name>a divalent metal cation</name>
        <dbReference type="ChEBI" id="CHEBI:60240"/>
        <label>2</label>
        <note>catalytic</note>
    </ligand>
</feature>
<dbReference type="EMBL" id="CP002116">
    <property type="protein sequence ID" value="ADK81072.1"/>
    <property type="molecule type" value="Genomic_DNA"/>
</dbReference>
<evidence type="ECO:0000259" key="8">
    <source>
        <dbReference type="Pfam" id="PF00557"/>
    </source>
</evidence>
<evidence type="ECO:0000256" key="4">
    <source>
        <dbReference type="ARBA" id="ARBA00022723"/>
    </source>
</evidence>
<dbReference type="InterPro" id="IPR002467">
    <property type="entry name" value="Pept_M24A_MAP1"/>
</dbReference>
<proteinExistence type="inferred from homology"/>
<dbReference type="KEGG" id="ssm:Spirs_1946"/>
<dbReference type="PANTHER" id="PTHR43330:SF27">
    <property type="entry name" value="METHIONINE AMINOPEPTIDASE"/>
    <property type="match status" value="1"/>
</dbReference>
<dbReference type="AlphaFoldDB" id="E1R1D1"/>
<evidence type="ECO:0000256" key="6">
    <source>
        <dbReference type="HAMAP-Rule" id="MF_01974"/>
    </source>
</evidence>
<feature type="binding site" evidence="6">
    <location>
        <position position="233"/>
    </location>
    <ligand>
        <name>a divalent metal cation</name>
        <dbReference type="ChEBI" id="CHEBI:60240"/>
        <label>1</label>
    </ligand>
</feature>
<keyword evidence="4 6" id="KW-0479">Metal-binding</keyword>
<evidence type="ECO:0000256" key="7">
    <source>
        <dbReference type="RuleBase" id="RU003653"/>
    </source>
</evidence>
<dbReference type="SUPFAM" id="SSF55920">
    <property type="entry name" value="Creatinase/aminopeptidase"/>
    <property type="match status" value="1"/>
</dbReference>
<comment type="similarity">
    <text evidence="6">Belongs to the peptidase M24A family. Methionine aminopeptidase type 1 subfamily.</text>
</comment>
<dbReference type="Proteomes" id="UP000002318">
    <property type="component" value="Chromosome"/>
</dbReference>
<feature type="binding site" evidence="6">
    <location>
        <position position="106"/>
    </location>
    <ligand>
        <name>a divalent metal cation</name>
        <dbReference type="ChEBI" id="CHEBI:60240"/>
        <label>2</label>
        <note>catalytic</note>
    </ligand>
</feature>
<dbReference type="Pfam" id="PF00557">
    <property type="entry name" value="Peptidase_M24"/>
    <property type="match status" value="1"/>
</dbReference>
<dbReference type="GO" id="GO:0006508">
    <property type="term" value="P:proteolysis"/>
    <property type="evidence" value="ECO:0007669"/>
    <property type="project" value="UniProtKB-KW"/>
</dbReference>
<feature type="binding site" evidence="6">
    <location>
        <position position="202"/>
    </location>
    <ligand>
        <name>a divalent metal cation</name>
        <dbReference type="ChEBI" id="CHEBI:60240"/>
        <label>2</label>
        <note>catalytic</note>
    </ligand>
</feature>
<feature type="binding site" evidence="6">
    <location>
        <position position="95"/>
    </location>
    <ligand>
        <name>a divalent metal cation</name>
        <dbReference type="ChEBI" id="CHEBI:60240"/>
        <label>1</label>
    </ligand>
</feature>
<dbReference type="GO" id="GO:0005829">
    <property type="term" value="C:cytosol"/>
    <property type="evidence" value="ECO:0007669"/>
    <property type="project" value="TreeGrafter"/>
</dbReference>
<dbReference type="HAMAP" id="MF_01974">
    <property type="entry name" value="MetAP_1"/>
    <property type="match status" value="1"/>
</dbReference>
<feature type="binding site" evidence="6">
    <location>
        <position position="106"/>
    </location>
    <ligand>
        <name>a divalent metal cation</name>
        <dbReference type="ChEBI" id="CHEBI:60240"/>
        <label>1</label>
    </ligand>
</feature>
<dbReference type="InterPro" id="IPR000994">
    <property type="entry name" value="Pept_M24"/>
</dbReference>
<accession>E1R1D1</accession>
<dbReference type="eggNOG" id="COG0024">
    <property type="taxonomic scope" value="Bacteria"/>
</dbReference>
<keyword evidence="3 6" id="KW-0645">Protease</keyword>
<dbReference type="CDD" id="cd01086">
    <property type="entry name" value="MetAP1"/>
    <property type="match status" value="1"/>
</dbReference>
<sequence>MKGVAVRNPSEIARLRLASRIVGEILSALEPIMVPGISTGKISLFCEKHLRRLSAQSASSLLGFPGTVCTSVNAVAVHGIPGDRILQAGDIVTVDLSLEIGGWFGDGAVTFGIGKVSPEVGRLLRVAKKATIAGITATRPGIDSLEIGRAVERYVDAMGMSVIADCLGHGIGRSLHEPPVIPFCSYKGKGFRLEEGMVFTIEPVVTLAASGLVEAGDGWSKLTSTGLPAAQWEHTVLVTQSGCEVLTVG</sequence>
<dbReference type="GO" id="GO:0004239">
    <property type="term" value="F:initiator methionyl aminopeptidase activity"/>
    <property type="evidence" value="ECO:0007669"/>
    <property type="project" value="UniProtKB-UniRule"/>
</dbReference>
<evidence type="ECO:0000313" key="9">
    <source>
        <dbReference type="EMBL" id="ADK81072.1"/>
    </source>
</evidence>
<gene>
    <name evidence="6" type="primary">map</name>
    <name evidence="9" type="ordered locus">Spirs_1946</name>
</gene>
<dbReference type="STRING" id="573413.Spirs_1946"/>
<dbReference type="RefSeq" id="WP_013254536.1">
    <property type="nucleotide sequence ID" value="NC_014364.1"/>
</dbReference>
<dbReference type="GO" id="GO:0070006">
    <property type="term" value="F:metalloaminopeptidase activity"/>
    <property type="evidence" value="ECO:0007669"/>
    <property type="project" value="UniProtKB-UniRule"/>
</dbReference>
<dbReference type="OrthoDB" id="9806388at2"/>
<dbReference type="InterPro" id="IPR001714">
    <property type="entry name" value="Pept_M24_MAP"/>
</dbReference>
<dbReference type="InterPro" id="IPR036005">
    <property type="entry name" value="Creatinase/aminopeptidase-like"/>
</dbReference>
<comment type="catalytic activity">
    <reaction evidence="6 7">
        <text>Release of N-terminal amino acids, preferentially methionine, from peptides and arylamides.</text>
        <dbReference type="EC" id="3.4.11.18"/>
    </reaction>
</comment>
<dbReference type="Gene3D" id="3.90.230.10">
    <property type="entry name" value="Creatinase/methionine aminopeptidase superfamily"/>
    <property type="match status" value="1"/>
</dbReference>
<keyword evidence="10" id="KW-1185">Reference proteome</keyword>
<evidence type="ECO:0000256" key="3">
    <source>
        <dbReference type="ARBA" id="ARBA00022670"/>
    </source>
</evidence>
<organism evidence="9 10">
    <name type="scientific">Sediminispirochaeta smaragdinae (strain DSM 11293 / JCM 15392 / SEBR 4228)</name>
    <name type="common">Spirochaeta smaragdinae</name>
    <dbReference type="NCBI Taxonomy" id="573413"/>
    <lineage>
        <taxon>Bacteria</taxon>
        <taxon>Pseudomonadati</taxon>
        <taxon>Spirochaetota</taxon>
        <taxon>Spirochaetia</taxon>
        <taxon>Spirochaetales</taxon>
        <taxon>Spirochaetaceae</taxon>
        <taxon>Sediminispirochaeta</taxon>
    </lineage>
</organism>
<evidence type="ECO:0000256" key="2">
    <source>
        <dbReference type="ARBA" id="ARBA00022438"/>
    </source>
</evidence>
<dbReference type="HOGENOM" id="CLU_015857_0_1_12"/>
<evidence type="ECO:0000313" key="10">
    <source>
        <dbReference type="Proteomes" id="UP000002318"/>
    </source>
</evidence>
<dbReference type="EC" id="3.4.11.18" evidence="6 7"/>
<dbReference type="PANTHER" id="PTHR43330">
    <property type="entry name" value="METHIONINE AMINOPEPTIDASE"/>
    <property type="match status" value="1"/>
</dbReference>